<dbReference type="SUPFAM" id="SSF51735">
    <property type="entry name" value="NAD(P)-binding Rossmann-fold domains"/>
    <property type="match status" value="1"/>
</dbReference>
<feature type="domain" description="Gfo/Idh/MocA-like oxidoreductase N-terminal" evidence="1">
    <location>
        <begin position="10"/>
        <end position="121"/>
    </location>
</feature>
<dbReference type="GO" id="GO:0000166">
    <property type="term" value="F:nucleotide binding"/>
    <property type="evidence" value="ECO:0007669"/>
    <property type="project" value="InterPro"/>
</dbReference>
<evidence type="ECO:0000313" key="4">
    <source>
        <dbReference type="Proteomes" id="UP000177258"/>
    </source>
</evidence>
<organism evidence="3 4">
    <name type="scientific">Candidatus Daviesbacteria bacterium RIFCSPHIGHO2_02_FULL_41_10</name>
    <dbReference type="NCBI Taxonomy" id="1797774"/>
    <lineage>
        <taxon>Bacteria</taxon>
        <taxon>Candidatus Daviesiibacteriota</taxon>
    </lineage>
</organism>
<dbReference type="Gene3D" id="3.30.360.10">
    <property type="entry name" value="Dihydrodipicolinate Reductase, domain 2"/>
    <property type="match status" value="1"/>
</dbReference>
<evidence type="ECO:0000259" key="2">
    <source>
        <dbReference type="Pfam" id="PF22725"/>
    </source>
</evidence>
<dbReference type="Pfam" id="PF22725">
    <property type="entry name" value="GFO_IDH_MocA_C3"/>
    <property type="match status" value="1"/>
</dbReference>
<gene>
    <name evidence="3" type="ORF">A3D83_03525</name>
</gene>
<dbReference type="InterPro" id="IPR051450">
    <property type="entry name" value="Gfo/Idh/MocA_Oxidoreductases"/>
</dbReference>
<proteinExistence type="predicted"/>
<evidence type="ECO:0000313" key="3">
    <source>
        <dbReference type="EMBL" id="OGE32337.1"/>
    </source>
</evidence>
<name>A0A1F5JUP9_9BACT</name>
<sequence>MRQKLKIIKPLVVGIGVAGRRHLDAQLALGIQTGVYTTNPGTINLLKRQKNVIVFDNLNNAIDWSNLVHVCTPDDKHTEFVALALKKKKTVLCEKSFTTNLKDALYLQKLAHKNNCLLIVGQNYRLTPTFLEARKRILAGDLGTITKIETTYLHDKTQYQQRASANKNKDFLYIGGSHVVDLACWIINEQIIKAQVVSENEFNYKITITFASGLTGNVVLDANLPRPRNGTDLIVTGEKGQLISHNKSDQLIFYKNKSKKPQSINLSNNETLTTAIEVKIVDDYLLGIINSHWPLPDADEALNTMRVLDNIQKKVSL</sequence>
<dbReference type="Gene3D" id="3.40.50.720">
    <property type="entry name" value="NAD(P)-binding Rossmann-like Domain"/>
    <property type="match status" value="1"/>
</dbReference>
<evidence type="ECO:0000259" key="1">
    <source>
        <dbReference type="Pfam" id="PF01408"/>
    </source>
</evidence>
<dbReference type="PANTHER" id="PTHR43377">
    <property type="entry name" value="BILIVERDIN REDUCTASE A"/>
    <property type="match status" value="1"/>
</dbReference>
<dbReference type="InterPro" id="IPR036291">
    <property type="entry name" value="NAD(P)-bd_dom_sf"/>
</dbReference>
<dbReference type="InterPro" id="IPR055170">
    <property type="entry name" value="GFO_IDH_MocA-like_dom"/>
</dbReference>
<dbReference type="Pfam" id="PF01408">
    <property type="entry name" value="GFO_IDH_MocA"/>
    <property type="match status" value="1"/>
</dbReference>
<dbReference type="Proteomes" id="UP000177258">
    <property type="component" value="Unassembled WGS sequence"/>
</dbReference>
<evidence type="ECO:0008006" key="5">
    <source>
        <dbReference type="Google" id="ProtNLM"/>
    </source>
</evidence>
<dbReference type="AlphaFoldDB" id="A0A1F5JUP9"/>
<protein>
    <recommendedName>
        <fullName evidence="5">Gfo/Idh/MocA-like oxidoreductase N-terminal domain-containing protein</fullName>
    </recommendedName>
</protein>
<dbReference type="EMBL" id="MFDB01000027">
    <property type="protein sequence ID" value="OGE32337.1"/>
    <property type="molecule type" value="Genomic_DNA"/>
</dbReference>
<dbReference type="SUPFAM" id="SSF55347">
    <property type="entry name" value="Glyceraldehyde-3-phosphate dehydrogenase-like, C-terminal domain"/>
    <property type="match status" value="1"/>
</dbReference>
<feature type="domain" description="GFO/IDH/MocA-like oxidoreductase" evidence="2">
    <location>
        <begin position="130"/>
        <end position="242"/>
    </location>
</feature>
<dbReference type="InterPro" id="IPR000683">
    <property type="entry name" value="Gfo/Idh/MocA-like_OxRdtase_N"/>
</dbReference>
<accession>A0A1F5JUP9</accession>
<comment type="caution">
    <text evidence="3">The sequence shown here is derived from an EMBL/GenBank/DDBJ whole genome shotgun (WGS) entry which is preliminary data.</text>
</comment>
<dbReference type="PANTHER" id="PTHR43377:SF1">
    <property type="entry name" value="BILIVERDIN REDUCTASE A"/>
    <property type="match status" value="1"/>
</dbReference>
<reference evidence="3 4" key="1">
    <citation type="journal article" date="2016" name="Nat. Commun.">
        <title>Thousands of microbial genomes shed light on interconnected biogeochemical processes in an aquifer system.</title>
        <authorList>
            <person name="Anantharaman K."/>
            <person name="Brown C.T."/>
            <person name="Hug L.A."/>
            <person name="Sharon I."/>
            <person name="Castelle C.J."/>
            <person name="Probst A.J."/>
            <person name="Thomas B.C."/>
            <person name="Singh A."/>
            <person name="Wilkins M.J."/>
            <person name="Karaoz U."/>
            <person name="Brodie E.L."/>
            <person name="Williams K.H."/>
            <person name="Hubbard S.S."/>
            <person name="Banfield J.F."/>
        </authorList>
    </citation>
    <scope>NUCLEOTIDE SEQUENCE [LARGE SCALE GENOMIC DNA]</scope>
</reference>